<dbReference type="SUPFAM" id="SSF48452">
    <property type="entry name" value="TPR-like"/>
    <property type="match status" value="1"/>
</dbReference>
<dbReference type="Gene3D" id="1.10.10.10">
    <property type="entry name" value="Winged helix-like DNA-binding domain superfamily/Winged helix DNA-binding domain"/>
    <property type="match status" value="1"/>
</dbReference>
<proteinExistence type="predicted"/>
<keyword evidence="1 2" id="KW-0238">DNA-binding</keyword>
<evidence type="ECO:0000256" key="3">
    <source>
        <dbReference type="SAM" id="Phobius"/>
    </source>
</evidence>
<dbReference type="Pfam" id="PF00486">
    <property type="entry name" value="Trans_reg_C"/>
    <property type="match status" value="1"/>
</dbReference>
<dbReference type="InterPro" id="IPR001867">
    <property type="entry name" value="OmpR/PhoB-type_DNA-bd"/>
</dbReference>
<accession>A0ABS0BA84</accession>
<sequence>MRLPIYRFGEFELDPASRELTRGGERVALPPKSFECLAYLIAHRDRAVGRDELISAVWGRVEVSDTVVAQTLLRARKALDDTGNKQQTIRTVPRFGYRWVASTQEVARDAEAEETIAADMAIGVPPAPVLVDEPSVEATAETALAAAAASAAGATAAPPRKRFARWLLWVLIFIGVIAAAAIWLWPRSVQTPSATTEDVVLVLPVEVTPAEGENAWVRLGAMDYVANRLRRSGLKVLPSDQTLHLSAQLGDAAEIDKSSLHSLQANSGARWIVLPQAVRDARGWRVSLRLQQADQQQVVEARGSTPLAAAASATDSWLSRLGRRSGDAEATPSALTERVQRIDAELLVGQIDAARRLIAAAPAEQRGEPALLLREGQVEFRAGRIDEAARIFGTITDRGTAVDAGVRAETLMGQGAVEIRRGNFPGAESRYTQALQIIEAEGGHPDDPALIGNAYNGRGVARVQQGWMEPAVRDMGMARIAMQRSGDLVEAAMVGTNLGKIEVLRGHYPQALQEFEHSIAVYERFGVQDYLAATLMSKGEAQLVLVQPAEALASIVRADAVAKALKEQDPFLAARIGSVKAEALLANGRLREAGQTLDALETREDLRDKPPMKELRLRFLLAQDARAPAAALARRHAQAGGDASGALALAAVQASLRSQDIVTARKLLLPAPAADPAANGDPAAISWELARALLAQAEGRSEEGLKFARSAMAIAERGGSPDDRVRAGVMQAMLLLQQGQRDAAAAVLGDLDAFAASDYRVAWVTLRLYRALGDPDMAAAALKRVEALRGERDIAVEPVL</sequence>
<comment type="caution">
    <text evidence="5">The sequence shown here is derived from an EMBL/GenBank/DDBJ whole genome shotgun (WGS) entry which is preliminary data.</text>
</comment>
<keyword evidence="6" id="KW-1185">Reference proteome</keyword>
<evidence type="ECO:0000259" key="4">
    <source>
        <dbReference type="PROSITE" id="PS51755"/>
    </source>
</evidence>
<feature type="DNA-binding region" description="OmpR/PhoB-type" evidence="2">
    <location>
        <begin position="3"/>
        <end position="101"/>
    </location>
</feature>
<keyword evidence="3" id="KW-0472">Membrane</keyword>
<evidence type="ECO:0000313" key="6">
    <source>
        <dbReference type="Proteomes" id="UP001429984"/>
    </source>
</evidence>
<dbReference type="Gene3D" id="1.25.40.10">
    <property type="entry name" value="Tetratricopeptide repeat domain"/>
    <property type="match status" value="1"/>
</dbReference>
<dbReference type="Proteomes" id="UP001429984">
    <property type="component" value="Unassembled WGS sequence"/>
</dbReference>
<dbReference type="CDD" id="cd00383">
    <property type="entry name" value="trans_reg_C"/>
    <property type="match status" value="1"/>
</dbReference>
<protein>
    <submittedName>
        <fullName evidence="5">Winged helix-turn-helix domain-containing protein</fullName>
    </submittedName>
</protein>
<keyword evidence="3" id="KW-0812">Transmembrane</keyword>
<dbReference type="EMBL" id="JADLZT010000004">
    <property type="protein sequence ID" value="MBF6024060.1"/>
    <property type="molecule type" value="Genomic_DNA"/>
</dbReference>
<evidence type="ECO:0000256" key="2">
    <source>
        <dbReference type="PROSITE-ProRule" id="PRU01091"/>
    </source>
</evidence>
<organism evidence="5 6">
    <name type="scientific">Lysobacter niastensis</name>
    <dbReference type="NCBI Taxonomy" id="380629"/>
    <lineage>
        <taxon>Bacteria</taxon>
        <taxon>Pseudomonadati</taxon>
        <taxon>Pseudomonadota</taxon>
        <taxon>Gammaproteobacteria</taxon>
        <taxon>Lysobacterales</taxon>
        <taxon>Lysobacteraceae</taxon>
        <taxon>Lysobacter</taxon>
    </lineage>
</organism>
<dbReference type="SMART" id="SM00862">
    <property type="entry name" value="Trans_reg_C"/>
    <property type="match status" value="1"/>
</dbReference>
<dbReference type="RefSeq" id="WP_194930660.1">
    <property type="nucleotide sequence ID" value="NZ_JADLZT010000004.1"/>
</dbReference>
<evidence type="ECO:0000256" key="1">
    <source>
        <dbReference type="ARBA" id="ARBA00023125"/>
    </source>
</evidence>
<keyword evidence="3" id="KW-1133">Transmembrane helix</keyword>
<evidence type="ECO:0000313" key="5">
    <source>
        <dbReference type="EMBL" id="MBF6024060.1"/>
    </source>
</evidence>
<dbReference type="InterPro" id="IPR011990">
    <property type="entry name" value="TPR-like_helical_dom_sf"/>
</dbReference>
<reference evidence="5 6" key="1">
    <citation type="submission" date="2020-11" db="EMBL/GenBank/DDBJ databases">
        <title>Draft Genome Sequence and Secondary Metabolite Biosynthetic Potential of the Lysobacter niastensis Type strain DSM 18481.</title>
        <authorList>
            <person name="Turrini P."/>
            <person name="Artuso I."/>
            <person name="Tescari M."/>
            <person name="Lugli G.A."/>
            <person name="Frangipani E."/>
            <person name="Ventura M."/>
            <person name="Visca P."/>
        </authorList>
    </citation>
    <scope>NUCLEOTIDE SEQUENCE [LARGE SCALE GENOMIC DNA]</scope>
    <source>
        <strain evidence="5 6">DSM 18481</strain>
    </source>
</reference>
<name>A0ABS0BA84_9GAMM</name>
<feature type="domain" description="OmpR/PhoB-type" evidence="4">
    <location>
        <begin position="3"/>
        <end position="101"/>
    </location>
</feature>
<gene>
    <name evidence="5" type="ORF">IU514_08455</name>
</gene>
<dbReference type="SUPFAM" id="SSF46894">
    <property type="entry name" value="C-terminal effector domain of the bipartite response regulators"/>
    <property type="match status" value="1"/>
</dbReference>
<dbReference type="PROSITE" id="PS51755">
    <property type="entry name" value="OMPR_PHOB"/>
    <property type="match status" value="1"/>
</dbReference>
<dbReference type="InterPro" id="IPR036388">
    <property type="entry name" value="WH-like_DNA-bd_sf"/>
</dbReference>
<feature type="transmembrane region" description="Helical" evidence="3">
    <location>
        <begin position="166"/>
        <end position="185"/>
    </location>
</feature>
<dbReference type="InterPro" id="IPR016032">
    <property type="entry name" value="Sig_transdc_resp-reg_C-effctor"/>
</dbReference>